<evidence type="ECO:0000313" key="1">
    <source>
        <dbReference type="EMBL" id="SDJ83014.1"/>
    </source>
</evidence>
<keyword evidence="1" id="KW-0808">Transferase</keyword>
<gene>
    <name evidence="1" type="ORF">SAMN04487820_102276</name>
</gene>
<protein>
    <submittedName>
        <fullName evidence="1">Phosphinothricin acetyltransferase</fullName>
    </submittedName>
</protein>
<dbReference type="AlphaFoldDB" id="A0A1G8WXS0"/>
<sequence>MGYRHRLATRADLPAIVDIYNAAILEKASTCDLEPVSVASREEWLESSRSDAAPASRTVT</sequence>
<dbReference type="GO" id="GO:0016740">
    <property type="term" value="F:transferase activity"/>
    <property type="evidence" value="ECO:0007669"/>
    <property type="project" value="UniProtKB-KW"/>
</dbReference>
<keyword evidence="2" id="KW-1185">Reference proteome</keyword>
<organism evidence="1 2">
    <name type="scientific">Actinopolyspora mzabensis</name>
    <dbReference type="NCBI Taxonomy" id="995066"/>
    <lineage>
        <taxon>Bacteria</taxon>
        <taxon>Bacillati</taxon>
        <taxon>Actinomycetota</taxon>
        <taxon>Actinomycetes</taxon>
        <taxon>Actinopolysporales</taxon>
        <taxon>Actinopolysporaceae</taxon>
        <taxon>Actinopolyspora</taxon>
    </lineage>
</organism>
<reference evidence="2" key="1">
    <citation type="submission" date="2016-10" db="EMBL/GenBank/DDBJ databases">
        <authorList>
            <person name="Varghese N."/>
            <person name="Submissions S."/>
        </authorList>
    </citation>
    <scope>NUCLEOTIDE SEQUENCE [LARGE SCALE GENOMIC DNA]</scope>
    <source>
        <strain evidence="2">DSM 45460</strain>
    </source>
</reference>
<dbReference type="Gene3D" id="3.40.630.30">
    <property type="match status" value="1"/>
</dbReference>
<accession>A0A1G8WXS0</accession>
<proteinExistence type="predicted"/>
<evidence type="ECO:0000313" key="2">
    <source>
        <dbReference type="Proteomes" id="UP000199213"/>
    </source>
</evidence>
<dbReference type="Proteomes" id="UP000199213">
    <property type="component" value="Unassembled WGS sequence"/>
</dbReference>
<name>A0A1G8WXS0_ACTMZ</name>
<dbReference type="EMBL" id="FNFM01000002">
    <property type="protein sequence ID" value="SDJ83014.1"/>
    <property type="molecule type" value="Genomic_DNA"/>
</dbReference>